<sequence>MISDGRIVRLAERDRPPVRFSLDGVPCHALEGDTVLTAVLASARAVRVSEFGPEPRAGFCLMGACQDCWVWQEEGPRLRACSMPIAEGMRLRTLPPEDWP</sequence>
<evidence type="ECO:0000256" key="1">
    <source>
        <dbReference type="ARBA" id="ARBA00023002"/>
    </source>
</evidence>
<protein>
    <recommendedName>
        <fullName evidence="4">(2Fe-2S)-binding protein</fullName>
    </recommendedName>
</protein>
<evidence type="ECO:0000313" key="3">
    <source>
        <dbReference type="Proteomes" id="UP000433050"/>
    </source>
</evidence>
<evidence type="ECO:0008006" key="4">
    <source>
        <dbReference type="Google" id="ProtNLM"/>
    </source>
</evidence>
<organism evidence="2 3">
    <name type="scientific">Starkeya nomas</name>
    <dbReference type="NCBI Taxonomy" id="2666134"/>
    <lineage>
        <taxon>Bacteria</taxon>
        <taxon>Pseudomonadati</taxon>
        <taxon>Pseudomonadota</taxon>
        <taxon>Alphaproteobacteria</taxon>
        <taxon>Hyphomicrobiales</taxon>
        <taxon>Xanthobacteraceae</taxon>
        <taxon>Starkeya</taxon>
    </lineage>
</organism>
<dbReference type="Gene3D" id="3.10.20.440">
    <property type="entry name" value="2Fe-2S iron-sulphur cluster binding domain, sarcosine oxidase, alpha subunit, N-terminal domain"/>
    <property type="match status" value="1"/>
</dbReference>
<dbReference type="AlphaFoldDB" id="A0A5S9Q956"/>
<proteinExistence type="predicted"/>
<dbReference type="Proteomes" id="UP000433050">
    <property type="component" value="Unassembled WGS sequence"/>
</dbReference>
<dbReference type="SUPFAM" id="SSF54292">
    <property type="entry name" value="2Fe-2S ferredoxin-like"/>
    <property type="match status" value="1"/>
</dbReference>
<dbReference type="EMBL" id="CACSAS010000001">
    <property type="protein sequence ID" value="CAA0113642.1"/>
    <property type="molecule type" value="Genomic_DNA"/>
</dbReference>
<dbReference type="GO" id="GO:0051536">
    <property type="term" value="F:iron-sulfur cluster binding"/>
    <property type="evidence" value="ECO:0007669"/>
    <property type="project" value="InterPro"/>
</dbReference>
<dbReference type="InterPro" id="IPR042204">
    <property type="entry name" value="2Fe-2S-bd_N"/>
</dbReference>
<name>A0A5S9Q956_9HYPH</name>
<dbReference type="RefSeq" id="WP_144341794.1">
    <property type="nucleotide sequence ID" value="NZ_CACSAS010000001.1"/>
</dbReference>
<dbReference type="Pfam" id="PF13510">
    <property type="entry name" value="Fer2_4"/>
    <property type="match status" value="1"/>
</dbReference>
<evidence type="ECO:0000313" key="2">
    <source>
        <dbReference type="EMBL" id="CAA0113642.1"/>
    </source>
</evidence>
<reference evidence="2 3" key="1">
    <citation type="submission" date="2019-12" db="EMBL/GenBank/DDBJ databases">
        <authorList>
            <person name="Reyes-Prieto M."/>
        </authorList>
    </citation>
    <scope>NUCLEOTIDE SEQUENCE [LARGE SCALE GENOMIC DNA]</scope>
    <source>
        <strain evidence="2">HF14-78462</strain>
    </source>
</reference>
<accession>A0A5S9Q956</accession>
<keyword evidence="3" id="KW-1185">Reference proteome</keyword>
<dbReference type="InterPro" id="IPR036010">
    <property type="entry name" value="2Fe-2S_ferredoxin-like_sf"/>
</dbReference>
<dbReference type="GO" id="GO:0016491">
    <property type="term" value="F:oxidoreductase activity"/>
    <property type="evidence" value="ECO:0007669"/>
    <property type="project" value="UniProtKB-KW"/>
</dbReference>
<gene>
    <name evidence="2" type="ORF">STARVERO_04236</name>
</gene>
<keyword evidence="1" id="KW-0560">Oxidoreductase</keyword>